<feature type="compositionally biased region" description="Low complexity" evidence="3">
    <location>
        <begin position="290"/>
        <end position="314"/>
    </location>
</feature>
<dbReference type="PANTHER" id="PTHR46514:SF3">
    <property type="entry name" value="AMPHIPHYSIN"/>
    <property type="match status" value="1"/>
</dbReference>
<feature type="compositionally biased region" description="Pro residues" evidence="3">
    <location>
        <begin position="372"/>
        <end position="382"/>
    </location>
</feature>
<dbReference type="SUPFAM" id="SSF103657">
    <property type="entry name" value="BAR/IMD domain-like"/>
    <property type="match status" value="1"/>
</dbReference>
<dbReference type="InterPro" id="IPR004148">
    <property type="entry name" value="BAR_dom"/>
</dbReference>
<evidence type="ECO:0000313" key="6">
    <source>
        <dbReference type="Proteomes" id="UP000241769"/>
    </source>
</evidence>
<feature type="compositionally biased region" description="Pro residues" evidence="3">
    <location>
        <begin position="336"/>
        <end position="345"/>
    </location>
</feature>
<comment type="subcellular location">
    <subcellularLocation>
        <location evidence="1">Cytoplasm</location>
    </subcellularLocation>
</comment>
<dbReference type="Proteomes" id="UP000241769">
    <property type="component" value="Unassembled WGS sequence"/>
</dbReference>
<feature type="compositionally biased region" description="Low complexity" evidence="3">
    <location>
        <begin position="538"/>
        <end position="554"/>
    </location>
</feature>
<dbReference type="PROSITE" id="PS51021">
    <property type="entry name" value="BAR"/>
    <property type="match status" value="1"/>
</dbReference>
<evidence type="ECO:0000256" key="3">
    <source>
        <dbReference type="SAM" id="MobiDB-lite"/>
    </source>
</evidence>
<reference evidence="5 6" key="1">
    <citation type="journal article" date="2018" name="Genome Biol. Evol.">
        <title>Multiple Roots of Fruiting Body Formation in Amoebozoa.</title>
        <authorList>
            <person name="Hillmann F."/>
            <person name="Forbes G."/>
            <person name="Novohradska S."/>
            <person name="Ferling I."/>
            <person name="Riege K."/>
            <person name="Groth M."/>
            <person name="Westermann M."/>
            <person name="Marz M."/>
            <person name="Spaller T."/>
            <person name="Winckler T."/>
            <person name="Schaap P."/>
            <person name="Glockner G."/>
        </authorList>
    </citation>
    <scope>NUCLEOTIDE SEQUENCE [LARGE SCALE GENOMIC DNA]</scope>
    <source>
        <strain evidence="5 6">Jena</strain>
    </source>
</reference>
<dbReference type="Pfam" id="PF03114">
    <property type="entry name" value="BAR"/>
    <property type="match status" value="1"/>
</dbReference>
<comment type="caution">
    <text evidence="5">The sequence shown here is derived from an EMBL/GenBank/DDBJ whole genome shotgun (WGS) entry which is preliminary data.</text>
</comment>
<dbReference type="PANTHER" id="PTHR46514">
    <property type="entry name" value="AMPHIPHYSIN"/>
    <property type="match status" value="1"/>
</dbReference>
<dbReference type="EMBL" id="MDYQ01000299">
    <property type="protein sequence ID" value="PRP76823.1"/>
    <property type="molecule type" value="Genomic_DNA"/>
</dbReference>
<dbReference type="GO" id="GO:0005886">
    <property type="term" value="C:plasma membrane"/>
    <property type="evidence" value="ECO:0007669"/>
    <property type="project" value="TreeGrafter"/>
</dbReference>
<evidence type="ECO:0000256" key="2">
    <source>
        <dbReference type="ARBA" id="ARBA00022490"/>
    </source>
</evidence>
<dbReference type="AlphaFoldDB" id="A0A2P6MYQ7"/>
<organism evidence="5 6">
    <name type="scientific">Planoprotostelium fungivorum</name>
    <dbReference type="NCBI Taxonomy" id="1890364"/>
    <lineage>
        <taxon>Eukaryota</taxon>
        <taxon>Amoebozoa</taxon>
        <taxon>Evosea</taxon>
        <taxon>Variosea</taxon>
        <taxon>Cavosteliida</taxon>
        <taxon>Cavosteliaceae</taxon>
        <taxon>Planoprotostelium</taxon>
    </lineage>
</organism>
<name>A0A2P6MYQ7_9EUKA</name>
<evidence type="ECO:0000313" key="5">
    <source>
        <dbReference type="EMBL" id="PRP76823.1"/>
    </source>
</evidence>
<dbReference type="STRING" id="1890364.A0A2P6MYQ7"/>
<evidence type="ECO:0000256" key="1">
    <source>
        <dbReference type="ARBA" id="ARBA00004496"/>
    </source>
</evidence>
<dbReference type="SMART" id="SM00721">
    <property type="entry name" value="BAR"/>
    <property type="match status" value="1"/>
</dbReference>
<accession>A0A2P6MYQ7</accession>
<feature type="compositionally biased region" description="Low complexity" evidence="3">
    <location>
        <begin position="429"/>
        <end position="440"/>
    </location>
</feature>
<feature type="compositionally biased region" description="Low complexity" evidence="3">
    <location>
        <begin position="346"/>
        <end position="355"/>
    </location>
</feature>
<proteinExistence type="predicted"/>
<feature type="compositionally biased region" description="Polar residues" evidence="3">
    <location>
        <begin position="256"/>
        <end position="270"/>
    </location>
</feature>
<keyword evidence="6" id="KW-1185">Reference proteome</keyword>
<evidence type="ECO:0000259" key="4">
    <source>
        <dbReference type="PROSITE" id="PS51021"/>
    </source>
</evidence>
<feature type="region of interest" description="Disordered" evidence="3">
    <location>
        <begin position="245"/>
        <end position="270"/>
    </location>
</feature>
<keyword evidence="2" id="KW-0963">Cytoplasm</keyword>
<feature type="compositionally biased region" description="Pro residues" evidence="3">
    <location>
        <begin position="403"/>
        <end position="417"/>
    </location>
</feature>
<dbReference type="InParanoid" id="A0A2P6MYQ7"/>
<feature type="compositionally biased region" description="Pro residues" evidence="3">
    <location>
        <begin position="500"/>
        <end position="514"/>
    </location>
</feature>
<feature type="compositionally biased region" description="Low complexity" evidence="3">
    <location>
        <begin position="515"/>
        <end position="528"/>
    </location>
</feature>
<dbReference type="Gene3D" id="1.20.1270.60">
    <property type="entry name" value="Arfaptin homology (AH) domain/BAR domain"/>
    <property type="match status" value="1"/>
</dbReference>
<dbReference type="GO" id="GO:0005737">
    <property type="term" value="C:cytoplasm"/>
    <property type="evidence" value="ECO:0007669"/>
    <property type="project" value="UniProtKB-SubCell"/>
</dbReference>
<dbReference type="InterPro" id="IPR003005">
    <property type="entry name" value="Amphiphysin"/>
</dbReference>
<sequence>MAFLDKTKRNFARAKHSALEKMDRTEKTTDAEFKEWKSHYEGLYKDFDKLKDDFDRVYKYTKEVSIAQSEMCMHFQKFYDSTSPMYGPVNKNNENIRLVDAERVRFEEEVTNNIVTPIAKYLGQFKEIGDRITIRDRRRLDMDRYARDVNVHTGNNHAEKARKAQEKQDSMTNAYYAIHNELIDDMKAVYFDRSAFLNPLLATYILSLHNYYREAAKHFSQMAPYYQHIDRMSVHEHIWVISQAASNAKDDKEKSTSAVPPNMTSQPSQQNTVNAYQTYAHHDPTNQAIAPYGQPQQPAYGQPQQPAYGQQPAYDAHPHQPPPPTANRPSFSLPARGPPPVPQNQPPQQYNQPAYHQPPQPDYNDQSYGAPAPAPTPAPRPYGGPAQGAPAPVGRPSFNLPNRQPPAPHSLQPPAPTRAPRSQSVSYNQPPVQQYAPPQQSYDNPFEDDAVEQHVIAPQPDPRSRAQSTGAPPQANRPSFGGPGRGGLPPAPGRGAPAPGRGPLPQPGGAPPPSRGALPQPGRGAPAPGRGPLPQPGSAPAGVPPAGAQGSVAARMAMFNNQ</sequence>
<feature type="compositionally biased region" description="Low complexity" evidence="3">
    <location>
        <begin position="383"/>
        <end position="396"/>
    </location>
</feature>
<gene>
    <name evidence="5" type="ORF">PROFUN_14863</name>
</gene>
<feature type="domain" description="BAR" evidence="4">
    <location>
        <begin position="18"/>
        <end position="235"/>
    </location>
</feature>
<protein>
    <recommendedName>
        <fullName evidence="4">BAR domain-containing protein</fullName>
    </recommendedName>
</protein>
<dbReference type="InterPro" id="IPR027267">
    <property type="entry name" value="AH/BAR_dom_sf"/>
</dbReference>
<feature type="region of interest" description="Disordered" evidence="3">
    <location>
        <begin position="285"/>
        <end position="562"/>
    </location>
</feature>
<dbReference type="GO" id="GO:0005543">
    <property type="term" value="F:phospholipid binding"/>
    <property type="evidence" value="ECO:0007669"/>
    <property type="project" value="TreeGrafter"/>
</dbReference>